<dbReference type="STRING" id="1430440.MGMSRv2__3438"/>
<dbReference type="Gene3D" id="3.40.50.1110">
    <property type="entry name" value="SGNH hydrolase"/>
    <property type="match status" value="1"/>
</dbReference>
<feature type="transmembrane region" description="Helical" evidence="1">
    <location>
        <begin position="55"/>
        <end position="74"/>
    </location>
</feature>
<gene>
    <name evidence="2" type="ordered locus">MGMSRv2__3438</name>
</gene>
<accession>V6F831</accession>
<dbReference type="KEGG" id="mgy:MGMSRv2__3438"/>
<dbReference type="eggNOG" id="ENOG5031S0Y">
    <property type="taxonomic scope" value="Bacteria"/>
</dbReference>
<evidence type="ECO:0008006" key="4">
    <source>
        <dbReference type="Google" id="ProtNLM"/>
    </source>
</evidence>
<dbReference type="InterPro" id="IPR036514">
    <property type="entry name" value="SGNH_hydro_sf"/>
</dbReference>
<dbReference type="GO" id="GO:0016788">
    <property type="term" value="F:hydrolase activity, acting on ester bonds"/>
    <property type="evidence" value="ECO:0007669"/>
    <property type="project" value="UniProtKB-ARBA"/>
</dbReference>
<feature type="transmembrane region" description="Helical" evidence="1">
    <location>
        <begin position="21"/>
        <end position="43"/>
    </location>
</feature>
<keyword evidence="1" id="KW-0472">Membrane</keyword>
<reference evidence="2 3" key="1">
    <citation type="journal article" date="2014" name="Genome Announc.">
        <title>Complete genome sequence of Magnetospirillum gryphiswaldense MSR-1.</title>
        <authorList>
            <person name="Wang X."/>
            <person name="Wang Q."/>
            <person name="Zhang W."/>
            <person name="Wang Y."/>
            <person name="Li L."/>
            <person name="Wen T."/>
            <person name="Zhang T."/>
            <person name="Zhang Y."/>
            <person name="Xu J."/>
            <person name="Hu J."/>
            <person name="Li S."/>
            <person name="Liu L."/>
            <person name="Liu J."/>
            <person name="Jiang W."/>
            <person name="Tian J."/>
            <person name="Li Y."/>
            <person name="Schuler D."/>
            <person name="Wang L."/>
            <person name="Li J."/>
        </authorList>
    </citation>
    <scope>NUCLEOTIDE SEQUENCE [LARGE SCALE GENOMIC DNA]</scope>
    <source>
        <strain evidence="3">DSM 6361 / JCM 21280 / NBRC 15271 / MSR-1</strain>
    </source>
</reference>
<dbReference type="EMBL" id="HG794546">
    <property type="protein sequence ID" value="CDL00653.1"/>
    <property type="molecule type" value="Genomic_DNA"/>
</dbReference>
<dbReference type="SUPFAM" id="SSF52266">
    <property type="entry name" value="SGNH hydrolase"/>
    <property type="match status" value="1"/>
</dbReference>
<evidence type="ECO:0000313" key="3">
    <source>
        <dbReference type="Proteomes" id="UP000018922"/>
    </source>
</evidence>
<keyword evidence="1" id="KW-1133">Transmembrane helix</keyword>
<dbReference type="Proteomes" id="UP000018922">
    <property type="component" value="Chromosome I"/>
</dbReference>
<dbReference type="HOGENOM" id="CLU_625464_0_0_5"/>
<sequence>MLTRNGKNVGACLKMAKGRSFGFGGWVFLLMALGAATALALVVAQGGRLMATPKLGLVFVVLPAGVLVFALICLRLPTAMRLSAAITCLSIGCSLWAFEVWLLAQKGRQGVDELVVRAKAAQVAYDARSKSEVVSDLRKAGQDAFPAVFPSLFLIPQGAKGVVRSPLNLDGGEILPLGGVPESRAVVCNEAGQWLVQDTDRNGFPNPSDVAALTSVDIALLGDSFTQGMCVPTSTSFADRIRQVHPATLNLGNGGNGPLLALATLIEYARPLAPRRVLWFFFEGNDLADLNVESRSPLLRGYLVGSTAQNLTARAGHLAPLLRDYAEKSVAASQTAYAAGSALPLSQQIFRFVSLTETRIGLGLTATSIASPDFALFGQVLTVARDQVSGWGGRLTIVYLPAWESTIQNPQAGLSEYQRVATIIKDLGIDFVDLRAEIARHPDPIGLFPLRQAGHYAEAGHSWVADNVLTHLRERP</sequence>
<name>V6F831_MAGGM</name>
<proteinExistence type="predicted"/>
<keyword evidence="3" id="KW-1185">Reference proteome</keyword>
<evidence type="ECO:0000313" key="2">
    <source>
        <dbReference type="EMBL" id="CDL00653.1"/>
    </source>
</evidence>
<organism evidence="2 3">
    <name type="scientific">Magnetospirillum gryphiswaldense (strain DSM 6361 / JCM 21280 / NBRC 15271 / MSR-1)</name>
    <dbReference type="NCBI Taxonomy" id="431944"/>
    <lineage>
        <taxon>Bacteria</taxon>
        <taxon>Pseudomonadati</taxon>
        <taxon>Pseudomonadota</taxon>
        <taxon>Alphaproteobacteria</taxon>
        <taxon>Rhodospirillales</taxon>
        <taxon>Rhodospirillaceae</taxon>
        <taxon>Magnetospirillum</taxon>
    </lineage>
</organism>
<dbReference type="AlphaFoldDB" id="V6F831"/>
<keyword evidence="1" id="KW-0812">Transmembrane</keyword>
<evidence type="ECO:0000256" key="1">
    <source>
        <dbReference type="SAM" id="Phobius"/>
    </source>
</evidence>
<protein>
    <recommendedName>
        <fullName evidence="4">SGNH hydrolase-type esterase domain-containing protein</fullName>
    </recommendedName>
</protein>
<feature type="transmembrane region" description="Helical" evidence="1">
    <location>
        <begin position="86"/>
        <end position="104"/>
    </location>
</feature>